<dbReference type="Pfam" id="PF02597">
    <property type="entry name" value="ThiS"/>
    <property type="match status" value="1"/>
</dbReference>
<accession>A0A368LK63</accession>
<dbReference type="Proteomes" id="UP000252479">
    <property type="component" value="Unassembled WGS sequence"/>
</dbReference>
<dbReference type="PANTHER" id="PTHR34472">
    <property type="entry name" value="SULFUR CARRIER PROTEIN THIS"/>
    <property type="match status" value="1"/>
</dbReference>
<evidence type="ECO:0000313" key="2">
    <source>
        <dbReference type="Proteomes" id="UP000252479"/>
    </source>
</evidence>
<gene>
    <name evidence="1" type="primary">thiS</name>
    <name evidence="1" type="ORF">CIK83_00685</name>
</gene>
<proteinExistence type="predicted"/>
<dbReference type="CDD" id="cd00565">
    <property type="entry name" value="Ubl_ThiS"/>
    <property type="match status" value="1"/>
</dbReference>
<dbReference type="GeneID" id="303187409"/>
<dbReference type="InterPro" id="IPR012675">
    <property type="entry name" value="Beta-grasp_dom_sf"/>
</dbReference>
<dbReference type="OrthoDB" id="6388078at2"/>
<comment type="caution">
    <text evidence="1">The sequence shown here is derived from an EMBL/GenBank/DDBJ whole genome shotgun (WGS) entry which is preliminary data.</text>
</comment>
<dbReference type="InterPro" id="IPR003749">
    <property type="entry name" value="ThiS/MoaD-like"/>
</dbReference>
<dbReference type="EMBL" id="QPGL01000001">
    <property type="protein sequence ID" value="RCS72247.1"/>
    <property type="molecule type" value="Genomic_DNA"/>
</dbReference>
<dbReference type="RefSeq" id="WP_086957785.1">
    <property type="nucleotide sequence ID" value="NZ_AP018680.1"/>
</dbReference>
<dbReference type="InterPro" id="IPR010035">
    <property type="entry name" value="Thi_S"/>
</dbReference>
<protein>
    <submittedName>
        <fullName evidence="1">Sulfur carrier protein ThiS</fullName>
    </submittedName>
</protein>
<dbReference type="PANTHER" id="PTHR34472:SF1">
    <property type="entry name" value="SULFUR CARRIER PROTEIN THIS"/>
    <property type="match status" value="1"/>
</dbReference>
<dbReference type="AlphaFoldDB" id="A0A368LK63"/>
<dbReference type="Gene3D" id="3.10.20.30">
    <property type="match status" value="1"/>
</dbReference>
<sequence>MNIMINGETIALDVPVSLQGLIQDLKVDVKNIAITVNDNIVPKSRWHEVHVNSGDDISLFQAIAGG</sequence>
<dbReference type="InterPro" id="IPR016155">
    <property type="entry name" value="Mopterin_synth/thiamin_S_b"/>
</dbReference>
<organism evidence="1 2">
    <name type="scientific">Vibrio casei</name>
    <dbReference type="NCBI Taxonomy" id="673372"/>
    <lineage>
        <taxon>Bacteria</taxon>
        <taxon>Pseudomonadati</taxon>
        <taxon>Pseudomonadota</taxon>
        <taxon>Gammaproteobacteria</taxon>
        <taxon>Vibrionales</taxon>
        <taxon>Vibrionaceae</taxon>
        <taxon>Vibrio</taxon>
    </lineage>
</organism>
<evidence type="ECO:0000313" key="1">
    <source>
        <dbReference type="EMBL" id="RCS72247.1"/>
    </source>
</evidence>
<dbReference type="SUPFAM" id="SSF54285">
    <property type="entry name" value="MoaD/ThiS"/>
    <property type="match status" value="1"/>
</dbReference>
<dbReference type="NCBIfam" id="TIGR01683">
    <property type="entry name" value="thiS"/>
    <property type="match status" value="1"/>
</dbReference>
<reference evidence="1 2" key="1">
    <citation type="journal article" date="2017" name="Elife">
        <title>Extensive horizontal gene transfer in cheese-associated bacteria.</title>
        <authorList>
            <person name="Bonham K.S."/>
            <person name="Wolfe B.E."/>
            <person name="Dutton R.J."/>
        </authorList>
    </citation>
    <scope>NUCLEOTIDE SEQUENCE [LARGE SCALE GENOMIC DNA]</scope>
    <source>
        <strain evidence="1 2">JB196</strain>
    </source>
</reference>
<keyword evidence="2" id="KW-1185">Reference proteome</keyword>
<name>A0A368LK63_9VIBR</name>